<keyword evidence="2" id="KW-0479">Metal-binding</keyword>
<name>A0A4Y8LDT2_9BACT</name>
<dbReference type="PIRSF" id="PIRSF033579">
    <property type="entry name" value="Anaer_Co_chel"/>
    <property type="match status" value="1"/>
</dbReference>
<feature type="binding site" evidence="2">
    <location>
        <position position="170"/>
    </location>
    <ligand>
        <name>Co(2+)</name>
        <dbReference type="ChEBI" id="CHEBI:48828"/>
    </ligand>
</feature>
<dbReference type="Proteomes" id="UP000297861">
    <property type="component" value="Unassembled WGS sequence"/>
</dbReference>
<dbReference type="GO" id="GO:0046872">
    <property type="term" value="F:metal ion binding"/>
    <property type="evidence" value="ECO:0007669"/>
    <property type="project" value="UniProtKB-KW"/>
</dbReference>
<evidence type="ECO:0000313" key="3">
    <source>
        <dbReference type="EMBL" id="TFD99210.1"/>
    </source>
</evidence>
<protein>
    <submittedName>
        <fullName evidence="3">Cobalamin biosynthesis protein CbiK</fullName>
    </submittedName>
</protein>
<reference evidence="3 4" key="1">
    <citation type="submission" date="2019-03" db="EMBL/GenBank/DDBJ databases">
        <title>San Antonio Military Medical Center submission to MRSN (WRAIR), pending publication.</title>
        <authorList>
            <person name="Blyth D.M."/>
            <person name="Mccarthy S.L."/>
            <person name="Schall S.E."/>
            <person name="Stam J.A."/>
            <person name="Ong A.C."/>
            <person name="Mcgann P.T."/>
        </authorList>
    </citation>
    <scope>NUCLEOTIDE SEQUENCE [LARGE SCALE GENOMIC DNA]</scope>
    <source>
        <strain evidence="3 4">MRSN571793</strain>
    </source>
</reference>
<keyword evidence="2" id="KW-0170">Cobalt</keyword>
<dbReference type="GO" id="GO:0016852">
    <property type="term" value="F:sirohydrochlorin cobaltochelatase activity"/>
    <property type="evidence" value="ECO:0007669"/>
    <property type="project" value="InterPro"/>
</dbReference>
<accession>A0A4Y8LDT2</accession>
<feature type="active site" description="Proton acceptor" evidence="1">
    <location>
        <position position="170"/>
    </location>
</feature>
<dbReference type="EMBL" id="SOML01000001">
    <property type="protein sequence ID" value="TFD99210.1"/>
    <property type="molecule type" value="Genomic_DNA"/>
</dbReference>
<proteinExistence type="predicted"/>
<dbReference type="AlphaFoldDB" id="A0A4Y8LDT2"/>
<evidence type="ECO:0000313" key="4">
    <source>
        <dbReference type="Proteomes" id="UP000297861"/>
    </source>
</evidence>
<evidence type="ECO:0000256" key="1">
    <source>
        <dbReference type="PIRSR" id="PIRSR033579-1"/>
    </source>
</evidence>
<keyword evidence="4" id="KW-1185">Reference proteome</keyword>
<dbReference type="OrthoDB" id="9770331at2"/>
<dbReference type="GO" id="GO:0019251">
    <property type="term" value="P:anaerobic cobalamin biosynthetic process"/>
    <property type="evidence" value="ECO:0007669"/>
    <property type="project" value="InterPro"/>
</dbReference>
<sequence length="303" mass="33522">MCFSGCSSDDNESQDAAVVVKTKDKALLLVTFGSTWDEPQKTYDGMLDTFKKEFPDADVYLSFTSTTCITRWGAKTGEYYATPDLWLNAIGKAGYKDVMVQSLHVIPGEEYTLLRDYYVKNFKKAYTSIPVVLGEPLLVSDEDIKEVGDALYTAFKPQLEKGEAVAFMGHGNPESSYSNANMSYQKIKTYMQTKCDKKMFVGTVDCEDMLIGAVITDLKNTVASNTTINLTPLMSIAGDHANNDMAGDYDKAEKAEDQSWKVQLNAAGYKVENSNCILKGLGDYPAVVNVWIRHLNEAIAAQE</sequence>
<organism evidence="3 4">
    <name type="scientific">Dysgonomonas capnocytophagoides</name>
    <dbReference type="NCBI Taxonomy" id="45254"/>
    <lineage>
        <taxon>Bacteria</taxon>
        <taxon>Pseudomonadati</taxon>
        <taxon>Bacteroidota</taxon>
        <taxon>Bacteroidia</taxon>
        <taxon>Bacteroidales</taxon>
        <taxon>Dysgonomonadaceae</taxon>
        <taxon>Dysgonomonas</taxon>
    </lineage>
</organism>
<dbReference type="Pfam" id="PF06180">
    <property type="entry name" value="CbiK"/>
    <property type="match status" value="1"/>
</dbReference>
<gene>
    <name evidence="3" type="ORF">E2605_02130</name>
</gene>
<comment type="caution">
    <text evidence="3">The sequence shown here is derived from an EMBL/GenBank/DDBJ whole genome shotgun (WGS) entry which is preliminary data.</text>
</comment>
<dbReference type="STRING" id="1121485.GCA_000426485_00099"/>
<dbReference type="Gene3D" id="3.40.50.1400">
    <property type="match status" value="2"/>
</dbReference>
<dbReference type="InterPro" id="IPR010388">
    <property type="entry name" value="Anaerobic_Co-chelatase"/>
</dbReference>
<feature type="binding site" evidence="2">
    <location>
        <position position="240"/>
    </location>
    <ligand>
        <name>Co(2+)</name>
        <dbReference type="ChEBI" id="CHEBI:48828"/>
    </ligand>
</feature>
<evidence type="ECO:0000256" key="2">
    <source>
        <dbReference type="PIRSR" id="PIRSR033579-3"/>
    </source>
</evidence>
<dbReference type="SUPFAM" id="SSF53800">
    <property type="entry name" value="Chelatase"/>
    <property type="match status" value="1"/>
</dbReference>